<feature type="repeat" description="ANK" evidence="3">
    <location>
        <begin position="76"/>
        <end position="108"/>
    </location>
</feature>
<dbReference type="SUPFAM" id="SSF48403">
    <property type="entry name" value="Ankyrin repeat"/>
    <property type="match status" value="1"/>
</dbReference>
<protein>
    <submittedName>
        <fullName evidence="4">Uncharacterized protein</fullName>
    </submittedName>
</protein>
<dbReference type="Proteomes" id="UP000654075">
    <property type="component" value="Unassembled WGS sequence"/>
</dbReference>
<evidence type="ECO:0000256" key="1">
    <source>
        <dbReference type="ARBA" id="ARBA00022737"/>
    </source>
</evidence>
<evidence type="ECO:0000256" key="2">
    <source>
        <dbReference type="ARBA" id="ARBA00023043"/>
    </source>
</evidence>
<evidence type="ECO:0000313" key="5">
    <source>
        <dbReference type="EMBL" id="CAE8668140.1"/>
    </source>
</evidence>
<dbReference type="InterPro" id="IPR002110">
    <property type="entry name" value="Ankyrin_rpt"/>
</dbReference>
<reference evidence="4" key="1">
    <citation type="submission" date="2021-02" db="EMBL/GenBank/DDBJ databases">
        <authorList>
            <person name="Dougan E. K."/>
            <person name="Rhodes N."/>
            <person name="Thang M."/>
            <person name="Chan C."/>
        </authorList>
    </citation>
    <scope>NUCLEOTIDE SEQUENCE</scope>
</reference>
<gene>
    <name evidence="4" type="ORF">PGLA1383_LOCUS55460</name>
    <name evidence="5" type="ORF">PGLA2088_LOCUS16826</name>
</gene>
<dbReference type="OrthoDB" id="293257at2759"/>
<dbReference type="InterPro" id="IPR036770">
    <property type="entry name" value="Ankyrin_rpt-contain_sf"/>
</dbReference>
<evidence type="ECO:0000256" key="3">
    <source>
        <dbReference type="PROSITE-ProRule" id="PRU00023"/>
    </source>
</evidence>
<dbReference type="AlphaFoldDB" id="A0A813HR45"/>
<dbReference type="Proteomes" id="UP000626109">
    <property type="component" value="Unassembled WGS sequence"/>
</dbReference>
<keyword evidence="6" id="KW-1185">Reference proteome</keyword>
<comment type="caution">
    <text evidence="4">The sequence shown here is derived from an EMBL/GenBank/DDBJ whole genome shotgun (WGS) entry which is preliminary data.</text>
</comment>
<sequence length="194" mass="20618">MLLVSISGANLIPLLVEARADPEARVVDGELQLGEEDGEAFPETPLLSAAMANDADACVALLECKALALVDTPGAQRRTALMVAAEFQATAALRLLVERGAYLEAKDVQGCTALVQACETRNDEVANLLRELGADTSAKNLSGTTARDLTKLGTGRAIEIPDSCRWFSSCPTAQAQQVRNVVGARNNTIRWLQP</sequence>
<keyword evidence="1" id="KW-0677">Repeat</keyword>
<dbReference type="PROSITE" id="PS50088">
    <property type="entry name" value="ANK_REPEAT"/>
    <property type="match status" value="2"/>
</dbReference>
<keyword evidence="2 3" id="KW-0040">ANK repeat</keyword>
<accession>A0A813HR45</accession>
<evidence type="ECO:0000313" key="4">
    <source>
        <dbReference type="EMBL" id="CAE8640675.1"/>
    </source>
</evidence>
<name>A0A813HR45_POLGL</name>
<proteinExistence type="predicted"/>
<dbReference type="SMART" id="SM00248">
    <property type="entry name" value="ANK"/>
    <property type="match status" value="3"/>
</dbReference>
<organism evidence="4 6">
    <name type="scientific">Polarella glacialis</name>
    <name type="common">Dinoflagellate</name>
    <dbReference type="NCBI Taxonomy" id="89957"/>
    <lineage>
        <taxon>Eukaryota</taxon>
        <taxon>Sar</taxon>
        <taxon>Alveolata</taxon>
        <taxon>Dinophyceae</taxon>
        <taxon>Suessiales</taxon>
        <taxon>Suessiaceae</taxon>
        <taxon>Polarella</taxon>
    </lineage>
</organism>
<dbReference type="EMBL" id="CAJNNW010021554">
    <property type="protein sequence ID" value="CAE8668140.1"/>
    <property type="molecule type" value="Genomic_DNA"/>
</dbReference>
<dbReference type="Pfam" id="PF12796">
    <property type="entry name" value="Ank_2"/>
    <property type="match status" value="1"/>
</dbReference>
<dbReference type="EMBL" id="CAJNNV010032667">
    <property type="protein sequence ID" value="CAE8640675.1"/>
    <property type="molecule type" value="Genomic_DNA"/>
</dbReference>
<dbReference type="Gene3D" id="1.25.40.20">
    <property type="entry name" value="Ankyrin repeat-containing domain"/>
    <property type="match status" value="1"/>
</dbReference>
<feature type="repeat" description="ANK" evidence="3">
    <location>
        <begin position="109"/>
        <end position="141"/>
    </location>
</feature>
<dbReference type="PANTHER" id="PTHR24171">
    <property type="entry name" value="ANKYRIN REPEAT DOMAIN-CONTAINING PROTEIN 39-RELATED"/>
    <property type="match status" value="1"/>
</dbReference>
<evidence type="ECO:0000313" key="6">
    <source>
        <dbReference type="Proteomes" id="UP000654075"/>
    </source>
</evidence>